<sequence length="160" mass="17862">MPLMKISPLQGGRERDTTIRLPEDCAILSPERLSTLVVSWMCRPTPVHHDHHHIIEKEGKRLIDGVWRGRYGVHKPTNIGMDDEIRGSQTIVTLWRGPASLSGLRCRRPSVWISRAMDAETSQLREVFPAGGLTRDPGEQAAASPSSSDRYAAPKPYQSD</sequence>
<evidence type="ECO:0000313" key="3">
    <source>
        <dbReference type="Proteomes" id="UP000007963"/>
    </source>
</evidence>
<dbReference type="VEuPathDB" id="FungiDB:ATEG_09382"/>
<evidence type="ECO:0000313" key="2">
    <source>
        <dbReference type="EMBL" id="EAU30519.1"/>
    </source>
</evidence>
<gene>
    <name evidence="2" type="ORF">ATEG_09382</name>
</gene>
<dbReference type="HOGENOM" id="CLU_1651787_0_0_1"/>
<name>Q0CAA2_ASPTN</name>
<dbReference type="AlphaFoldDB" id="Q0CAA2"/>
<dbReference type="EMBL" id="CH476607">
    <property type="protein sequence ID" value="EAU30519.1"/>
    <property type="molecule type" value="Genomic_DNA"/>
</dbReference>
<dbReference type="GeneID" id="4353604"/>
<evidence type="ECO:0000256" key="1">
    <source>
        <dbReference type="SAM" id="MobiDB-lite"/>
    </source>
</evidence>
<protein>
    <submittedName>
        <fullName evidence="2">Uncharacterized protein</fullName>
    </submittedName>
</protein>
<accession>Q0CAA2</accession>
<proteinExistence type="predicted"/>
<dbReference type="Proteomes" id="UP000007963">
    <property type="component" value="Unassembled WGS sequence"/>
</dbReference>
<reference evidence="3" key="1">
    <citation type="submission" date="2005-09" db="EMBL/GenBank/DDBJ databases">
        <title>Annotation of the Aspergillus terreus NIH2624 genome.</title>
        <authorList>
            <person name="Birren B.W."/>
            <person name="Lander E.S."/>
            <person name="Galagan J.E."/>
            <person name="Nusbaum C."/>
            <person name="Devon K."/>
            <person name="Henn M."/>
            <person name="Ma L.-J."/>
            <person name="Jaffe D.B."/>
            <person name="Butler J."/>
            <person name="Alvarez P."/>
            <person name="Gnerre S."/>
            <person name="Grabherr M."/>
            <person name="Kleber M."/>
            <person name="Mauceli E.W."/>
            <person name="Brockman W."/>
            <person name="Rounsley S."/>
            <person name="Young S.K."/>
            <person name="LaButti K."/>
            <person name="Pushparaj V."/>
            <person name="DeCaprio D."/>
            <person name="Crawford M."/>
            <person name="Koehrsen M."/>
            <person name="Engels R."/>
            <person name="Montgomery P."/>
            <person name="Pearson M."/>
            <person name="Howarth C."/>
            <person name="Larson L."/>
            <person name="Luoma S."/>
            <person name="White J."/>
            <person name="Alvarado L."/>
            <person name="Kodira C.D."/>
            <person name="Zeng Q."/>
            <person name="Oleary S."/>
            <person name="Yandava C."/>
            <person name="Denning D.W."/>
            <person name="Nierman W.C."/>
            <person name="Milne T."/>
            <person name="Madden K."/>
        </authorList>
    </citation>
    <scope>NUCLEOTIDE SEQUENCE [LARGE SCALE GENOMIC DNA]</scope>
    <source>
        <strain evidence="3">NIH 2624 / FGSC A1156</strain>
    </source>
</reference>
<feature type="region of interest" description="Disordered" evidence="1">
    <location>
        <begin position="129"/>
        <end position="160"/>
    </location>
</feature>
<organism evidence="2 3">
    <name type="scientific">Aspergillus terreus (strain NIH 2624 / FGSC A1156)</name>
    <dbReference type="NCBI Taxonomy" id="341663"/>
    <lineage>
        <taxon>Eukaryota</taxon>
        <taxon>Fungi</taxon>
        <taxon>Dikarya</taxon>
        <taxon>Ascomycota</taxon>
        <taxon>Pezizomycotina</taxon>
        <taxon>Eurotiomycetes</taxon>
        <taxon>Eurotiomycetidae</taxon>
        <taxon>Eurotiales</taxon>
        <taxon>Aspergillaceae</taxon>
        <taxon>Aspergillus</taxon>
        <taxon>Aspergillus subgen. Circumdati</taxon>
    </lineage>
</organism>
<dbReference type="RefSeq" id="XP_001218004.1">
    <property type="nucleotide sequence ID" value="XM_001218003.1"/>
</dbReference>